<name>A0ABR1SI76_9PEZI</name>
<organism evidence="2 3">
    <name type="scientific">Apiospora rasikravindrae</name>
    <dbReference type="NCBI Taxonomy" id="990691"/>
    <lineage>
        <taxon>Eukaryota</taxon>
        <taxon>Fungi</taxon>
        <taxon>Dikarya</taxon>
        <taxon>Ascomycota</taxon>
        <taxon>Pezizomycotina</taxon>
        <taxon>Sordariomycetes</taxon>
        <taxon>Xylariomycetidae</taxon>
        <taxon>Amphisphaeriales</taxon>
        <taxon>Apiosporaceae</taxon>
        <taxon>Apiospora</taxon>
    </lineage>
</organism>
<reference evidence="2 3" key="1">
    <citation type="submission" date="2023-01" db="EMBL/GenBank/DDBJ databases">
        <title>Analysis of 21 Apiospora genomes using comparative genomics revels a genus with tremendous synthesis potential of carbohydrate active enzymes and secondary metabolites.</title>
        <authorList>
            <person name="Sorensen T."/>
        </authorList>
    </citation>
    <scope>NUCLEOTIDE SEQUENCE [LARGE SCALE GENOMIC DNA]</scope>
    <source>
        <strain evidence="2 3">CBS 33761</strain>
    </source>
</reference>
<sequence length="428" mass="48763">MTVWLFLRTTFLHGPDQQDVAEPNHETRWVLFRDIFFALPLAHHHGEQGDDTLDPESEDTKELAFRATGVQAPILEPALLPPTDEDLKDLDEEQKKTRLEEYESEVRKHRNKQKRTRIDETGKGRVDHESAAIQATFAPRMVLWSQYPTSTLPAFGFPEVHFSYMWCGEYADSPLPMPPFPAALITLRLPRSPKASSPPQPVDDRRSVKLAYATLYKQYYNEGTRGNLELKLFETLAIGIEASKYQGHYTEYLFTPDVKTSEEVNMMPQPAKEDFDIKELYKSVGRFPEFCNRDECVKKNADYDYRDGSPSCCLPLMALDPAHMSVMREFASVHNVILPGVDMSPGIYNPAEHGEPTIITDAQIGKLVSTGNSKIHKTLHWAFPEQAFDREADWKGDGPFTIKTVAWKPADGLDFHEDLSKLPMKQMD</sequence>
<feature type="compositionally biased region" description="Basic and acidic residues" evidence="1">
    <location>
        <begin position="116"/>
        <end position="126"/>
    </location>
</feature>
<protein>
    <submittedName>
        <fullName evidence="2">Uncharacterized protein</fullName>
    </submittedName>
</protein>
<evidence type="ECO:0000313" key="3">
    <source>
        <dbReference type="Proteomes" id="UP001444661"/>
    </source>
</evidence>
<comment type="caution">
    <text evidence="2">The sequence shown here is derived from an EMBL/GenBank/DDBJ whole genome shotgun (WGS) entry which is preliminary data.</text>
</comment>
<proteinExistence type="predicted"/>
<evidence type="ECO:0000256" key="1">
    <source>
        <dbReference type="SAM" id="MobiDB-lite"/>
    </source>
</evidence>
<keyword evidence="3" id="KW-1185">Reference proteome</keyword>
<accession>A0ABR1SI76</accession>
<evidence type="ECO:0000313" key="2">
    <source>
        <dbReference type="EMBL" id="KAK8033984.1"/>
    </source>
</evidence>
<gene>
    <name evidence="2" type="ORF">PG993_008979</name>
</gene>
<dbReference type="EMBL" id="JAQQWK010000009">
    <property type="protein sequence ID" value="KAK8033984.1"/>
    <property type="molecule type" value="Genomic_DNA"/>
</dbReference>
<feature type="region of interest" description="Disordered" evidence="1">
    <location>
        <begin position="101"/>
        <end position="126"/>
    </location>
</feature>
<dbReference type="Proteomes" id="UP001444661">
    <property type="component" value="Unassembled WGS sequence"/>
</dbReference>